<proteinExistence type="predicted"/>
<organism evidence="2 3">
    <name type="scientific">Mesorhabditis belari</name>
    <dbReference type="NCBI Taxonomy" id="2138241"/>
    <lineage>
        <taxon>Eukaryota</taxon>
        <taxon>Metazoa</taxon>
        <taxon>Ecdysozoa</taxon>
        <taxon>Nematoda</taxon>
        <taxon>Chromadorea</taxon>
        <taxon>Rhabditida</taxon>
        <taxon>Rhabditina</taxon>
        <taxon>Rhabditomorpha</taxon>
        <taxon>Rhabditoidea</taxon>
        <taxon>Rhabditidae</taxon>
        <taxon>Mesorhabditinae</taxon>
        <taxon>Mesorhabditis</taxon>
    </lineage>
</organism>
<sequence>MKIEFVFLLVASLAQIVTADEEWIDECKRQSEKIVIHSADGYWKNFSSDVTSYQQDGVYRKFTCTADPGHFAFVRINGQMDSPSDTKTIDCGKKRKWLHKGEVVDTVGCYTGPRANWIQKPQEEERIRNWMTENQGTVEDQKDWTWGSTQYEQQKKMQRMASEIQNLLVNTDHIIRKQVAVLPADYVNVYPENLPFSEDNYYMRTRFVGFGDDNSVLEFDNYVIFVFRGGFPERSKPDAREGISDYFQDGLNGIERHNGIQLLAERAATYGDEWEGHDFAFVRINNMTDSPSETKTITCGSKRKWLYKGEVVLSVGCYTGPRANWTQKPEEEERIRSWMAEYHGVKLTPIQLESKSPFYRQTM</sequence>
<feature type="signal peptide" evidence="1">
    <location>
        <begin position="1"/>
        <end position="19"/>
    </location>
</feature>
<accession>A0AAF3ELC2</accession>
<dbReference type="Proteomes" id="UP000887575">
    <property type="component" value="Unassembled WGS sequence"/>
</dbReference>
<dbReference type="AlphaFoldDB" id="A0AAF3ELC2"/>
<dbReference type="WBParaSite" id="MBELARI_LOCUS14722">
    <property type="protein sequence ID" value="MBELARI_LOCUS14722"/>
    <property type="gene ID" value="MBELARI_LOCUS14722"/>
</dbReference>
<evidence type="ECO:0000313" key="2">
    <source>
        <dbReference type="Proteomes" id="UP000887575"/>
    </source>
</evidence>
<name>A0AAF3ELC2_9BILA</name>
<evidence type="ECO:0000256" key="1">
    <source>
        <dbReference type="SAM" id="SignalP"/>
    </source>
</evidence>
<evidence type="ECO:0000313" key="3">
    <source>
        <dbReference type="WBParaSite" id="MBELARI_LOCUS14722"/>
    </source>
</evidence>
<protein>
    <submittedName>
        <fullName evidence="3">Uncharacterized protein</fullName>
    </submittedName>
</protein>
<feature type="chain" id="PRO_5041939979" evidence="1">
    <location>
        <begin position="20"/>
        <end position="363"/>
    </location>
</feature>
<reference evidence="3" key="1">
    <citation type="submission" date="2024-02" db="UniProtKB">
        <authorList>
            <consortium name="WormBaseParasite"/>
        </authorList>
    </citation>
    <scope>IDENTIFICATION</scope>
</reference>
<keyword evidence="2" id="KW-1185">Reference proteome</keyword>
<keyword evidence="1" id="KW-0732">Signal</keyword>